<dbReference type="EMBL" id="MN079921">
    <property type="protein sequence ID" value="QEA08119.1"/>
    <property type="molecule type" value="Genomic_DNA"/>
</dbReference>
<sequence length="115" mass="13754">MFDNRLLFTDKTGKCFFDIIFRIQYDLPFTVITTPACFQYRWESDFLNRFVKFLFIIYNGKRRDIYSTFTDSRLFKFAVLRGLQQPAALRKICMVFQPFCCPAIHIFKFIGDDIA</sequence>
<organism evidence="1">
    <name type="scientific">uncultured organism</name>
    <dbReference type="NCBI Taxonomy" id="155900"/>
    <lineage>
        <taxon>unclassified sequences</taxon>
        <taxon>environmental samples</taxon>
    </lineage>
</organism>
<dbReference type="AlphaFoldDB" id="A0A5B8RGC4"/>
<reference evidence="1" key="1">
    <citation type="submission" date="2019-06" db="EMBL/GenBank/DDBJ databases">
        <authorList>
            <person name="Murdoch R.W."/>
            <person name="Fathepure B."/>
        </authorList>
    </citation>
    <scope>NUCLEOTIDE SEQUENCE</scope>
</reference>
<proteinExistence type="predicted"/>
<name>A0A5B8RGC4_9ZZZZ</name>
<protein>
    <submittedName>
        <fullName evidence="1">Uncharacterized protein</fullName>
    </submittedName>
</protein>
<evidence type="ECO:0000313" key="1">
    <source>
        <dbReference type="EMBL" id="QEA08119.1"/>
    </source>
</evidence>
<accession>A0A5B8RGC4</accession>
<gene>
    <name evidence="1" type="ORF">KBTEX_04495</name>
</gene>